<dbReference type="GO" id="GO:0006310">
    <property type="term" value="P:DNA recombination"/>
    <property type="evidence" value="ECO:0007669"/>
    <property type="project" value="UniProtKB-KW"/>
</dbReference>
<dbReference type="Gene3D" id="1.10.443.10">
    <property type="entry name" value="Intergrase catalytic core"/>
    <property type="match status" value="1"/>
</dbReference>
<dbReference type="GO" id="GO:0003677">
    <property type="term" value="F:DNA binding"/>
    <property type="evidence" value="ECO:0007669"/>
    <property type="project" value="InterPro"/>
</dbReference>
<reference evidence="3 4" key="1">
    <citation type="journal article" date="2017" name="BMC Genomics">
        <title>Comparative genomic and phylogenomic analyses of the Bifidobacteriaceae family.</title>
        <authorList>
            <person name="Lugli G.A."/>
            <person name="Milani C."/>
            <person name="Turroni F."/>
            <person name="Duranti S."/>
            <person name="Mancabelli L."/>
            <person name="Mangifesta M."/>
            <person name="Ferrario C."/>
            <person name="Modesto M."/>
            <person name="Mattarelli P."/>
            <person name="Jiri K."/>
            <person name="van Sinderen D."/>
            <person name="Ventura M."/>
        </authorList>
    </citation>
    <scope>NUCLEOTIDE SEQUENCE [LARGE SCALE GENOMIC DNA]</scope>
    <source>
        <strain evidence="3 4">DSM 22924</strain>
    </source>
</reference>
<protein>
    <submittedName>
        <fullName evidence="3">Integrase</fullName>
    </submittedName>
</protein>
<dbReference type="EMBL" id="MWWS01000002">
    <property type="protein sequence ID" value="OZG50850.1"/>
    <property type="molecule type" value="Genomic_DNA"/>
</dbReference>
<sequence length="94" mass="10467">MDADNAMVVYVLAYTGMRIGEALALRCGDVDLNRNRINVLRTQSVDADSLLIETLPKGNRTRFVPVPSRLLPKIKNLFGWPWSLGLSAARAARR</sequence>
<dbReference type="Pfam" id="PF00589">
    <property type="entry name" value="Phage_integrase"/>
    <property type="match status" value="1"/>
</dbReference>
<comment type="caution">
    <text evidence="3">The sequence shown here is derived from an EMBL/GenBank/DDBJ whole genome shotgun (WGS) entry which is preliminary data.</text>
</comment>
<dbReference type="AlphaFoldDB" id="A0A261EVE5"/>
<evidence type="ECO:0000313" key="3">
    <source>
        <dbReference type="EMBL" id="OZG50850.1"/>
    </source>
</evidence>
<dbReference type="InterPro" id="IPR002104">
    <property type="entry name" value="Integrase_catalytic"/>
</dbReference>
<dbReference type="SUPFAM" id="SSF56349">
    <property type="entry name" value="DNA breaking-rejoining enzymes"/>
    <property type="match status" value="1"/>
</dbReference>
<accession>A0A261EVE5</accession>
<evidence type="ECO:0000256" key="1">
    <source>
        <dbReference type="ARBA" id="ARBA00023172"/>
    </source>
</evidence>
<proteinExistence type="predicted"/>
<evidence type="ECO:0000259" key="2">
    <source>
        <dbReference type="PROSITE" id="PS51898"/>
    </source>
</evidence>
<organism evidence="3 4">
    <name type="scientific">Bombiscardovia coagulans</name>
    <dbReference type="NCBI Taxonomy" id="686666"/>
    <lineage>
        <taxon>Bacteria</taxon>
        <taxon>Bacillati</taxon>
        <taxon>Actinomycetota</taxon>
        <taxon>Actinomycetes</taxon>
        <taxon>Bifidobacteriales</taxon>
        <taxon>Bifidobacteriaceae</taxon>
        <taxon>Bombiscardovia</taxon>
    </lineage>
</organism>
<dbReference type="OrthoDB" id="1822491at2"/>
<dbReference type="Proteomes" id="UP000216004">
    <property type="component" value="Unassembled WGS sequence"/>
</dbReference>
<dbReference type="InterPro" id="IPR011010">
    <property type="entry name" value="DNA_brk_join_enz"/>
</dbReference>
<dbReference type="InterPro" id="IPR013762">
    <property type="entry name" value="Integrase-like_cat_sf"/>
</dbReference>
<keyword evidence="4" id="KW-1185">Reference proteome</keyword>
<dbReference type="RefSeq" id="WP_094722102.1">
    <property type="nucleotide sequence ID" value="NZ_MWWS01000002.1"/>
</dbReference>
<name>A0A261EVE5_9BIFI</name>
<dbReference type="GO" id="GO:0015074">
    <property type="term" value="P:DNA integration"/>
    <property type="evidence" value="ECO:0007669"/>
    <property type="project" value="InterPro"/>
</dbReference>
<feature type="domain" description="Tyr recombinase" evidence="2">
    <location>
        <begin position="1"/>
        <end position="94"/>
    </location>
</feature>
<gene>
    <name evidence="3" type="ORF">BOCO_0036</name>
</gene>
<dbReference type="PROSITE" id="PS51898">
    <property type="entry name" value="TYR_RECOMBINASE"/>
    <property type="match status" value="1"/>
</dbReference>
<evidence type="ECO:0000313" key="4">
    <source>
        <dbReference type="Proteomes" id="UP000216004"/>
    </source>
</evidence>
<keyword evidence="1" id="KW-0233">DNA recombination</keyword>